<comment type="subcellular location">
    <subcellularLocation>
        <location evidence="1">Cytoplasm</location>
    </subcellularLocation>
</comment>
<dbReference type="Pfam" id="PF25789">
    <property type="entry name" value="TPR_NAA35"/>
    <property type="match status" value="1"/>
</dbReference>
<dbReference type="InterPro" id="IPR007244">
    <property type="entry name" value="Naa35_N"/>
</dbReference>
<dbReference type="PANTHER" id="PTHR21373">
    <property type="entry name" value="GLUCOSE REPRESSIBLE PROTEIN MAK10"/>
    <property type="match status" value="1"/>
</dbReference>
<dbReference type="PANTHER" id="PTHR21373:SF0">
    <property type="entry name" value="N-ALPHA-ACETYLTRANSFERASE 35, NATC AUXILIARY SUBUNIT"/>
    <property type="match status" value="1"/>
</dbReference>
<reference evidence="6" key="1">
    <citation type="journal article" date="2020" name="J. Eukaryot. Microbiol.">
        <title>De novo Sequencing, Assembly and Annotation of the Transcriptome for the Free-Living Testate Amoeba Arcella intermedia.</title>
        <authorList>
            <person name="Ribeiro G.M."/>
            <person name="Porfirio-Sousa A.L."/>
            <person name="Maurer-Alcala X.X."/>
            <person name="Katz L.A."/>
            <person name="Lahr D.J.G."/>
        </authorList>
    </citation>
    <scope>NUCLEOTIDE SEQUENCE</scope>
</reference>
<dbReference type="GO" id="GO:0031417">
    <property type="term" value="C:NatC complex"/>
    <property type="evidence" value="ECO:0007669"/>
    <property type="project" value="InterPro"/>
</dbReference>
<organism evidence="6">
    <name type="scientific">Arcella intermedia</name>
    <dbReference type="NCBI Taxonomy" id="1963864"/>
    <lineage>
        <taxon>Eukaryota</taxon>
        <taxon>Amoebozoa</taxon>
        <taxon>Tubulinea</taxon>
        <taxon>Elardia</taxon>
        <taxon>Arcellinida</taxon>
        <taxon>Sphaerothecina</taxon>
        <taxon>Arcellidae</taxon>
        <taxon>Arcella</taxon>
    </lineage>
</organism>
<evidence type="ECO:0000256" key="2">
    <source>
        <dbReference type="ARBA" id="ARBA00006289"/>
    </source>
</evidence>
<protein>
    <submittedName>
        <fullName evidence="6">Uncharacterized protein</fullName>
    </submittedName>
</protein>
<dbReference type="InterPro" id="IPR057982">
    <property type="entry name" value="TPR_NAA35"/>
</dbReference>
<evidence type="ECO:0000256" key="1">
    <source>
        <dbReference type="ARBA" id="ARBA00004496"/>
    </source>
</evidence>
<feature type="domain" description="NAA35-like TPR repeats" evidence="5">
    <location>
        <begin position="284"/>
        <end position="661"/>
    </location>
</feature>
<evidence type="ECO:0000259" key="5">
    <source>
        <dbReference type="Pfam" id="PF25789"/>
    </source>
</evidence>
<dbReference type="InterPro" id="IPR057983">
    <property type="entry name" value="NAA35-like_N"/>
</dbReference>
<comment type="similarity">
    <text evidence="2">Belongs to the MAK10 family.</text>
</comment>
<accession>A0A6B2KZ51</accession>
<evidence type="ECO:0000313" key="6">
    <source>
        <dbReference type="EMBL" id="NDV29982.1"/>
    </source>
</evidence>
<proteinExistence type="inferred from homology"/>
<feature type="domain" description="NAA35-like N-terminal" evidence="4">
    <location>
        <begin position="7"/>
        <end position="100"/>
    </location>
</feature>
<evidence type="ECO:0000259" key="4">
    <source>
        <dbReference type="Pfam" id="PF04112"/>
    </source>
</evidence>
<dbReference type="AlphaFoldDB" id="A0A6B2KZ51"/>
<dbReference type="Pfam" id="PF04112">
    <property type="entry name" value="Mak10"/>
    <property type="match status" value="1"/>
</dbReference>
<evidence type="ECO:0000256" key="3">
    <source>
        <dbReference type="ARBA" id="ARBA00022490"/>
    </source>
</evidence>
<sequence length="663" mass="76645">MNDFTTGQVVRHSSLSLYDAMSAFELMDPKMDAGVRVNDVLILEEGLESESLKKPSELSAAEMLGLMDKLLELELLWYAGNPISQSLLTCLYIHNVEKVVDEKYLKCFFDLLLNRASCIRQYIMNADVYHEEDFVPHLFGFSLPSPDVPEKTILAGVKDVESELSQMEAAGIPLDARPEGLTKEILSGILLRLRLSKSWYSLQKALLKPECRGLPAAKKLIATIRNYLSEIEKTNALGQVPTHSVQPEICRRLVHATHPRTIHHIPFAEHVAQFQKTLNHLEILCDITTYDSFEKLGFLITWLSDQGASIWVRSTFINLSILDNKIFGIHSYSDFVKGNAKDTFEIPDRYFRVDLAPEFFSNMEKMFLKELLVLAANKARRRRKLTHLMREWSYLVEDGDALDSRIAVEFHVTKEQMTHFYYCWTIDKVLKMMILWLKLGFELELYDPYEDHMLFWYMDELYTQRLRNHHYILTINHGMKLNTERNTKKKKINNNKTLKNAKDKVYKTHYHLELQMEAQLTKAIYFYLSALHKEGKLPKQPQFPFGSPSNRFMVRFEPFFKLRTPPGNNYAAYQSQNDFGKLGTDTILKAATTALQSAKAAFEKYSNLQNDLKAKLEVYKLVLKVTITNSVHISMLSKDLNWSKKGTAKISYNIHPHFPVITL</sequence>
<name>A0A6B2KZ51_9EUKA</name>
<dbReference type="EMBL" id="GIBP01001013">
    <property type="protein sequence ID" value="NDV29982.1"/>
    <property type="molecule type" value="Transcribed_RNA"/>
</dbReference>
<keyword evidence="3" id="KW-0963">Cytoplasm</keyword>